<dbReference type="AlphaFoldDB" id="A0A0B7AHN2"/>
<feature type="coiled-coil region" evidence="1">
    <location>
        <begin position="112"/>
        <end position="168"/>
    </location>
</feature>
<name>A0A0B7AHN2_9EUPU</name>
<accession>A0A0B7AHN2</accession>
<evidence type="ECO:0000256" key="1">
    <source>
        <dbReference type="SAM" id="Coils"/>
    </source>
</evidence>
<organism evidence="2">
    <name type="scientific">Arion vulgaris</name>
    <dbReference type="NCBI Taxonomy" id="1028688"/>
    <lineage>
        <taxon>Eukaryota</taxon>
        <taxon>Metazoa</taxon>
        <taxon>Spiralia</taxon>
        <taxon>Lophotrochozoa</taxon>
        <taxon>Mollusca</taxon>
        <taxon>Gastropoda</taxon>
        <taxon>Heterobranchia</taxon>
        <taxon>Euthyneura</taxon>
        <taxon>Panpulmonata</taxon>
        <taxon>Eupulmonata</taxon>
        <taxon>Stylommatophora</taxon>
        <taxon>Helicina</taxon>
        <taxon>Arionoidea</taxon>
        <taxon>Arionidae</taxon>
        <taxon>Arion</taxon>
    </lineage>
</organism>
<sequence length="180" mass="21037">YLSKMVDSYVETVWFAVKRLDLNDTDISDVISFNLKETDKVSDVTQIVRSKLDLNNSDLIFRLRNAQGSIIPLNGKIAHSPNSNSRPLTLEVVRRFQSVEPKPNSLELAHYADSLNRKLLDIQERILKVELNMENMHEKRKDKIHQEVSKLENTINFLKKRMEEAETIEWKGMFVKNPLW</sequence>
<keyword evidence="1" id="KW-0175">Coiled coil</keyword>
<feature type="non-terminal residue" evidence="2">
    <location>
        <position position="1"/>
    </location>
</feature>
<dbReference type="EMBL" id="HACG01032706">
    <property type="protein sequence ID" value="CEK79571.1"/>
    <property type="molecule type" value="Transcribed_RNA"/>
</dbReference>
<protein>
    <submittedName>
        <fullName evidence="2">Uncharacterized protein</fullName>
    </submittedName>
</protein>
<proteinExistence type="predicted"/>
<gene>
    <name evidence="2" type="primary">ORF116210</name>
</gene>
<evidence type="ECO:0000313" key="2">
    <source>
        <dbReference type="EMBL" id="CEK79571.1"/>
    </source>
</evidence>
<reference evidence="2" key="1">
    <citation type="submission" date="2014-12" db="EMBL/GenBank/DDBJ databases">
        <title>Insight into the proteome of Arion vulgaris.</title>
        <authorList>
            <person name="Aradska J."/>
            <person name="Bulat T."/>
            <person name="Smidak R."/>
            <person name="Sarate P."/>
            <person name="Gangsoo J."/>
            <person name="Sialana F."/>
            <person name="Bilban M."/>
            <person name="Lubec G."/>
        </authorList>
    </citation>
    <scope>NUCLEOTIDE SEQUENCE</scope>
    <source>
        <tissue evidence="2">Skin</tissue>
    </source>
</reference>